<reference evidence="2" key="1">
    <citation type="submission" date="2009-10" db="EMBL/GenBank/DDBJ databases">
        <title>Diversity of trophic interactions inside an arsenic-rich microbial ecosystem.</title>
        <authorList>
            <person name="Bertin P.N."/>
            <person name="Heinrich-Salmeron A."/>
            <person name="Pelletier E."/>
            <person name="Goulhen-Chollet F."/>
            <person name="Arsene-Ploetze F."/>
            <person name="Gallien S."/>
            <person name="Calteau A."/>
            <person name="Vallenet D."/>
            <person name="Casiot C."/>
            <person name="Chane-Woon-Ming B."/>
            <person name="Giloteaux L."/>
            <person name="Barakat M."/>
            <person name="Bonnefoy V."/>
            <person name="Bruneel O."/>
            <person name="Chandler M."/>
            <person name="Cleiss J."/>
            <person name="Duran R."/>
            <person name="Elbaz-Poulichet F."/>
            <person name="Fonknechten N."/>
            <person name="Lauga B."/>
            <person name="Mornico D."/>
            <person name="Ortet P."/>
            <person name="Schaeffer C."/>
            <person name="Siguier P."/>
            <person name="Alexander Thil Smith A."/>
            <person name="Van Dorsselaer A."/>
            <person name="Weissenbach J."/>
            <person name="Medigue C."/>
            <person name="Le Paslier D."/>
        </authorList>
    </citation>
    <scope>NUCLEOTIDE SEQUENCE</scope>
</reference>
<feature type="compositionally biased region" description="Basic residues" evidence="1">
    <location>
        <begin position="1"/>
        <end position="15"/>
    </location>
</feature>
<dbReference type="EMBL" id="CABO01000043">
    <property type="protein sequence ID" value="CBI02908.1"/>
    <property type="molecule type" value="Genomic_DNA"/>
</dbReference>
<organism evidence="2">
    <name type="scientific">mine drainage metagenome</name>
    <dbReference type="NCBI Taxonomy" id="410659"/>
    <lineage>
        <taxon>unclassified sequences</taxon>
        <taxon>metagenomes</taxon>
        <taxon>ecological metagenomes</taxon>
    </lineage>
</organism>
<evidence type="ECO:0000256" key="1">
    <source>
        <dbReference type="SAM" id="MobiDB-lite"/>
    </source>
</evidence>
<proteinExistence type="predicted"/>
<feature type="region of interest" description="Disordered" evidence="1">
    <location>
        <begin position="1"/>
        <end position="21"/>
    </location>
</feature>
<accession>E6Q6T3</accession>
<dbReference type="AlphaFoldDB" id="E6Q6T3"/>
<sequence>MGARKRAVTRRGSLVRRREAPLPSRRIGRCVTPSRLRSNRIEAPQFVTPSRLRSNRIEAPQFVTPSRLRSNRIEAPQFVTPSRL</sequence>
<name>E6Q6T3_9ZZZZ</name>
<gene>
    <name evidence="2" type="ORF">CARN4_1273</name>
</gene>
<protein>
    <submittedName>
        <fullName evidence="2">Uncharacterized protein</fullName>
    </submittedName>
</protein>
<evidence type="ECO:0000313" key="2">
    <source>
        <dbReference type="EMBL" id="CBI02908.1"/>
    </source>
</evidence>
<comment type="caution">
    <text evidence="2">The sequence shown here is derived from an EMBL/GenBank/DDBJ whole genome shotgun (WGS) entry which is preliminary data.</text>
</comment>